<evidence type="ECO:0000256" key="8">
    <source>
        <dbReference type="SAM" id="Phobius"/>
    </source>
</evidence>
<dbReference type="InterPro" id="IPR003663">
    <property type="entry name" value="Sugar/inositol_transpt"/>
</dbReference>
<dbReference type="PROSITE" id="PS50850">
    <property type="entry name" value="MFS"/>
    <property type="match status" value="1"/>
</dbReference>
<dbReference type="PROSITE" id="PS00216">
    <property type="entry name" value="SUGAR_TRANSPORT_1"/>
    <property type="match status" value="1"/>
</dbReference>
<proteinExistence type="inferred from homology"/>
<comment type="subcellular location">
    <subcellularLocation>
        <location evidence="1">Membrane</location>
        <topology evidence="1">Multi-pass membrane protein</topology>
    </subcellularLocation>
</comment>
<evidence type="ECO:0000313" key="11">
    <source>
        <dbReference type="Proteomes" id="UP000054321"/>
    </source>
</evidence>
<dbReference type="InterPro" id="IPR020846">
    <property type="entry name" value="MFS_dom"/>
</dbReference>
<dbReference type="AlphaFoldDB" id="A0A0C3HKD6"/>
<dbReference type="SUPFAM" id="SSF103473">
    <property type="entry name" value="MFS general substrate transporter"/>
    <property type="match status" value="1"/>
</dbReference>
<evidence type="ECO:0000256" key="4">
    <source>
        <dbReference type="ARBA" id="ARBA00022692"/>
    </source>
</evidence>
<feature type="transmembrane region" description="Helical" evidence="8">
    <location>
        <begin position="371"/>
        <end position="396"/>
    </location>
</feature>
<evidence type="ECO:0000256" key="7">
    <source>
        <dbReference type="RuleBase" id="RU003346"/>
    </source>
</evidence>
<dbReference type="PANTHER" id="PTHR48022:SF45">
    <property type="entry name" value="MAJOR FACILITATOR SUPERFAMILY (MFS) PROFILE DOMAIN-CONTAINING PROTEIN-RELATED"/>
    <property type="match status" value="1"/>
</dbReference>
<protein>
    <recommendedName>
        <fullName evidence="9">Major facilitator superfamily (MFS) profile domain-containing protein</fullName>
    </recommendedName>
</protein>
<feature type="transmembrane region" description="Helical" evidence="8">
    <location>
        <begin position="342"/>
        <end position="359"/>
    </location>
</feature>
<dbReference type="InParanoid" id="A0A0C3HKD6"/>
<feature type="transmembrane region" description="Helical" evidence="8">
    <location>
        <begin position="408"/>
        <end position="427"/>
    </location>
</feature>
<dbReference type="OrthoDB" id="6612291at2759"/>
<dbReference type="InterPro" id="IPR005829">
    <property type="entry name" value="Sugar_transporter_CS"/>
</dbReference>
<dbReference type="GO" id="GO:0016020">
    <property type="term" value="C:membrane"/>
    <property type="evidence" value="ECO:0007669"/>
    <property type="project" value="UniProtKB-SubCell"/>
</dbReference>
<dbReference type="PANTHER" id="PTHR48022">
    <property type="entry name" value="PLASTIDIC GLUCOSE TRANSPORTER 4"/>
    <property type="match status" value="1"/>
</dbReference>
<evidence type="ECO:0000256" key="6">
    <source>
        <dbReference type="ARBA" id="ARBA00023136"/>
    </source>
</evidence>
<dbReference type="Proteomes" id="UP000054321">
    <property type="component" value="Unassembled WGS sequence"/>
</dbReference>
<keyword evidence="4 8" id="KW-0812">Transmembrane</keyword>
<dbReference type="Pfam" id="PF00083">
    <property type="entry name" value="Sugar_tr"/>
    <property type="match status" value="1"/>
</dbReference>
<reference evidence="11" key="2">
    <citation type="submission" date="2015-01" db="EMBL/GenBank/DDBJ databases">
        <title>Evolutionary Origins and Diversification of the Mycorrhizal Mutualists.</title>
        <authorList>
            <consortium name="DOE Joint Genome Institute"/>
            <consortium name="Mycorrhizal Genomics Consortium"/>
            <person name="Kohler A."/>
            <person name="Kuo A."/>
            <person name="Nagy L.G."/>
            <person name="Floudas D."/>
            <person name="Copeland A."/>
            <person name="Barry K.W."/>
            <person name="Cichocki N."/>
            <person name="Veneault-Fourrey C."/>
            <person name="LaButti K."/>
            <person name="Lindquist E.A."/>
            <person name="Lipzen A."/>
            <person name="Lundell T."/>
            <person name="Morin E."/>
            <person name="Murat C."/>
            <person name="Riley R."/>
            <person name="Ohm R."/>
            <person name="Sun H."/>
            <person name="Tunlid A."/>
            <person name="Henrissat B."/>
            <person name="Grigoriev I.V."/>
            <person name="Hibbett D.S."/>
            <person name="Martin F."/>
        </authorList>
    </citation>
    <scope>NUCLEOTIDE SEQUENCE [LARGE SCALE GENOMIC DNA]</scope>
    <source>
        <strain evidence="11">Zn</strain>
    </source>
</reference>
<name>A0A0C3HKD6_OIDMZ</name>
<dbReference type="Gene3D" id="1.20.1250.20">
    <property type="entry name" value="MFS general substrate transporter like domains"/>
    <property type="match status" value="1"/>
</dbReference>
<keyword evidence="5 8" id="KW-1133">Transmembrane helix</keyword>
<dbReference type="InterPro" id="IPR050360">
    <property type="entry name" value="MFS_Sugar_Transporters"/>
</dbReference>
<dbReference type="NCBIfam" id="TIGR00879">
    <property type="entry name" value="SP"/>
    <property type="match status" value="1"/>
</dbReference>
<feature type="transmembrane region" description="Helical" evidence="8">
    <location>
        <begin position="12"/>
        <end position="30"/>
    </location>
</feature>
<dbReference type="EMBL" id="KN832870">
    <property type="protein sequence ID" value="KIN08671.1"/>
    <property type="molecule type" value="Genomic_DNA"/>
</dbReference>
<feature type="transmembrane region" description="Helical" evidence="8">
    <location>
        <begin position="439"/>
        <end position="458"/>
    </location>
</feature>
<organism evidence="10 11">
    <name type="scientific">Oidiodendron maius (strain Zn)</name>
    <dbReference type="NCBI Taxonomy" id="913774"/>
    <lineage>
        <taxon>Eukaryota</taxon>
        <taxon>Fungi</taxon>
        <taxon>Dikarya</taxon>
        <taxon>Ascomycota</taxon>
        <taxon>Pezizomycotina</taxon>
        <taxon>Leotiomycetes</taxon>
        <taxon>Leotiomycetes incertae sedis</taxon>
        <taxon>Myxotrichaceae</taxon>
        <taxon>Oidiodendron</taxon>
    </lineage>
</organism>
<feature type="transmembrane region" description="Helical" evidence="8">
    <location>
        <begin position="72"/>
        <end position="90"/>
    </location>
</feature>
<evidence type="ECO:0000256" key="5">
    <source>
        <dbReference type="ARBA" id="ARBA00022989"/>
    </source>
</evidence>
<keyword evidence="3 7" id="KW-0813">Transport</keyword>
<dbReference type="HOGENOM" id="CLU_001265_30_3_1"/>
<feature type="domain" description="Major facilitator superfamily (MFS) profile" evidence="9">
    <location>
        <begin position="17"/>
        <end position="462"/>
    </location>
</feature>
<feature type="transmembrane region" description="Helical" evidence="8">
    <location>
        <begin position="99"/>
        <end position="117"/>
    </location>
</feature>
<evidence type="ECO:0000256" key="1">
    <source>
        <dbReference type="ARBA" id="ARBA00004141"/>
    </source>
</evidence>
<accession>A0A0C3HKD6</accession>
<dbReference type="PRINTS" id="PR00171">
    <property type="entry name" value="SUGRTRNSPORT"/>
</dbReference>
<evidence type="ECO:0000256" key="2">
    <source>
        <dbReference type="ARBA" id="ARBA00010992"/>
    </source>
</evidence>
<keyword evidence="11" id="KW-1185">Reference proteome</keyword>
<evidence type="ECO:0000313" key="10">
    <source>
        <dbReference type="EMBL" id="KIN08671.1"/>
    </source>
</evidence>
<evidence type="ECO:0000256" key="3">
    <source>
        <dbReference type="ARBA" id="ARBA00022448"/>
    </source>
</evidence>
<dbReference type="GO" id="GO:0005351">
    <property type="term" value="F:carbohydrate:proton symporter activity"/>
    <property type="evidence" value="ECO:0007669"/>
    <property type="project" value="TreeGrafter"/>
</dbReference>
<reference evidence="10 11" key="1">
    <citation type="submission" date="2014-04" db="EMBL/GenBank/DDBJ databases">
        <authorList>
            <consortium name="DOE Joint Genome Institute"/>
            <person name="Kuo A."/>
            <person name="Martino E."/>
            <person name="Perotto S."/>
            <person name="Kohler A."/>
            <person name="Nagy L.G."/>
            <person name="Floudas D."/>
            <person name="Copeland A."/>
            <person name="Barry K.W."/>
            <person name="Cichocki N."/>
            <person name="Veneault-Fourrey C."/>
            <person name="LaButti K."/>
            <person name="Lindquist E.A."/>
            <person name="Lipzen A."/>
            <person name="Lundell T."/>
            <person name="Morin E."/>
            <person name="Murat C."/>
            <person name="Sun H."/>
            <person name="Tunlid A."/>
            <person name="Henrissat B."/>
            <person name="Grigoriev I.V."/>
            <person name="Hibbett D.S."/>
            <person name="Martin F."/>
            <person name="Nordberg H.P."/>
            <person name="Cantor M.N."/>
            <person name="Hua S.X."/>
        </authorList>
    </citation>
    <scope>NUCLEOTIDE SEQUENCE [LARGE SCALE GENOMIC DNA]</scope>
    <source>
        <strain evidence="10 11">Zn</strain>
    </source>
</reference>
<feature type="transmembrane region" description="Helical" evidence="8">
    <location>
        <begin position="186"/>
        <end position="205"/>
    </location>
</feature>
<gene>
    <name evidence="10" type="ORF">OIDMADRAFT_188323</name>
</gene>
<feature type="transmembrane region" description="Helical" evidence="8">
    <location>
        <begin position="155"/>
        <end position="174"/>
    </location>
</feature>
<keyword evidence="6 8" id="KW-0472">Membrane</keyword>
<sequence>MAPFFGLRGNALSAAMIWAVIMPAYILFGYNNSVGGGLLSLPAWIETFPRINTSTTTGAQKTNNSRVQGTVIAMYTLGCFFGAMNCIWIGDKLGRKRTIMLGAFINIIGAIIQSTSFSLAQLIIGRLVSGLGFGALTATAPNWQSECSRASHRGSVVLLEGLFISLGLAIAAWINFGMSHAHGSVTFRFPMALSALWSIIVIAMVPNMPESPRWLIKHDRVGEAREVLSALADLPGNSPQIDADISEIEESLLITGKGKFSDIFKPSEQRLFHRACLAAAGQMFQQMSGINALAFYQNTIFEQDLGLSSEIARILGACVFTFQTLCSPIGVLTVDKLGRRKLMMFAAFGMGSCMAIIAGTSSQSHNTSCVIAAAVFIFMFSFFFPTGFLGLTFLYASEISPLSVRVPITSISTGSAWLFNFLVAEITPVGFATLGYKYYIIYACINFFLILPGVYFLFPETSGRHLEEVDQIFLDSKNVFQVVATARKMPKRGASREAVLGEKVLSNHLESGSPKPTTHQ</sequence>
<dbReference type="InterPro" id="IPR036259">
    <property type="entry name" value="MFS_trans_sf"/>
</dbReference>
<comment type="similarity">
    <text evidence="2 7">Belongs to the major facilitator superfamily. Sugar transporter (TC 2.A.1.1) family.</text>
</comment>
<dbReference type="InterPro" id="IPR005828">
    <property type="entry name" value="MFS_sugar_transport-like"/>
</dbReference>
<evidence type="ECO:0000259" key="9">
    <source>
        <dbReference type="PROSITE" id="PS50850"/>
    </source>
</evidence>